<dbReference type="InterPro" id="IPR036388">
    <property type="entry name" value="WH-like_DNA-bd_sf"/>
</dbReference>
<gene>
    <name evidence="2" type="ORF">PNV70_11845</name>
</gene>
<dbReference type="AlphaFoldDB" id="A0AAW6E0J1"/>
<dbReference type="EMBL" id="JAQMLS010000009">
    <property type="protein sequence ID" value="MDB8742753.1"/>
    <property type="molecule type" value="Genomic_DNA"/>
</dbReference>
<comment type="caution">
    <text evidence="2">The sequence shown here is derived from an EMBL/GenBank/DDBJ whole genome shotgun (WGS) entry which is preliminary data.</text>
</comment>
<accession>A0AAW6E0J1</accession>
<dbReference type="RefSeq" id="WP_195551958.1">
    <property type="nucleotide sequence ID" value="NZ_JADMNX010000009.1"/>
</dbReference>
<feature type="domain" description="RNA polymerase sigma-70 ECF-like HTH" evidence="1">
    <location>
        <begin position="77"/>
        <end position="162"/>
    </location>
</feature>
<dbReference type="SUPFAM" id="SSF88659">
    <property type="entry name" value="Sigma3 and sigma4 domains of RNA polymerase sigma factors"/>
    <property type="match status" value="1"/>
</dbReference>
<evidence type="ECO:0000313" key="2">
    <source>
        <dbReference type="EMBL" id="MDB8742753.1"/>
    </source>
</evidence>
<dbReference type="InterPro" id="IPR013324">
    <property type="entry name" value="RNA_pol_sigma_r3/r4-like"/>
</dbReference>
<proteinExistence type="predicted"/>
<dbReference type="InterPro" id="IPR053812">
    <property type="entry name" value="HTH_Sigma70_ECF-like"/>
</dbReference>
<dbReference type="Proteomes" id="UP001211421">
    <property type="component" value="Unassembled WGS sequence"/>
</dbReference>
<evidence type="ECO:0000313" key="3">
    <source>
        <dbReference type="Proteomes" id="UP001211421"/>
    </source>
</evidence>
<dbReference type="Gene3D" id="1.10.10.10">
    <property type="entry name" value="Winged helix-like DNA-binding domain superfamily/Winged helix DNA-binding domain"/>
    <property type="match status" value="1"/>
</dbReference>
<reference evidence="2" key="1">
    <citation type="submission" date="2023-01" db="EMBL/GenBank/DDBJ databases">
        <title>Human gut microbiome strain richness.</title>
        <authorList>
            <person name="Chen-Liaw A."/>
        </authorList>
    </citation>
    <scope>NUCLEOTIDE SEQUENCE</scope>
    <source>
        <strain evidence="2">D59st1_B8_D59t2_181005</strain>
    </source>
</reference>
<dbReference type="Pfam" id="PF07638">
    <property type="entry name" value="Sigma70_ECF"/>
    <property type="match status" value="1"/>
</dbReference>
<sequence>MQKKANRYFIPIDGTPIEVGEEVYRAYYRPIWNTRYHAQKNGECRCTKAQIWKCDGICPGCPFYAAGKKVSLDTAIGGEDDDLALGDTLADDAPTADSILMDEELLKALYDELDRLDPEGKRICELMMHHSEREAAEIMGMARSTFKRHWAKIRAVLQDKLKDYYI</sequence>
<organism evidence="2 3">
    <name type="scientific">Ruminococcus bicirculans</name>
    <name type="common">ex Wegman et al. 2014</name>
    <dbReference type="NCBI Taxonomy" id="1160721"/>
    <lineage>
        <taxon>Bacteria</taxon>
        <taxon>Bacillati</taxon>
        <taxon>Bacillota</taxon>
        <taxon>Clostridia</taxon>
        <taxon>Eubacteriales</taxon>
        <taxon>Oscillospiraceae</taxon>
        <taxon>Ruminococcus</taxon>
    </lineage>
</organism>
<evidence type="ECO:0000259" key="1">
    <source>
        <dbReference type="Pfam" id="PF07638"/>
    </source>
</evidence>
<protein>
    <submittedName>
        <fullName evidence="2">ECF-type sigma factor</fullName>
    </submittedName>
</protein>
<name>A0AAW6E0J1_9FIRM</name>